<keyword evidence="3" id="KW-0560">Oxidoreductase</keyword>
<organism evidence="6 7">
    <name type="scientific">Intrasporangium chromatireducens Q5-1</name>
    <dbReference type="NCBI Taxonomy" id="584657"/>
    <lineage>
        <taxon>Bacteria</taxon>
        <taxon>Bacillati</taxon>
        <taxon>Actinomycetota</taxon>
        <taxon>Actinomycetes</taxon>
        <taxon>Micrococcales</taxon>
        <taxon>Intrasporangiaceae</taxon>
        <taxon>Intrasporangium</taxon>
    </lineage>
</organism>
<dbReference type="Gene3D" id="3.20.20.30">
    <property type="entry name" value="Luciferase-like domain"/>
    <property type="match status" value="1"/>
</dbReference>
<dbReference type="PANTHER" id="PTHR42847">
    <property type="entry name" value="ALKANESULFONATE MONOOXYGENASE"/>
    <property type="match status" value="1"/>
</dbReference>
<protein>
    <submittedName>
        <fullName evidence="6">Luciferase</fullName>
    </submittedName>
</protein>
<keyword evidence="2" id="KW-0288">FMN</keyword>
<keyword evidence="1" id="KW-0285">Flavoprotein</keyword>
<dbReference type="PANTHER" id="PTHR42847:SF8">
    <property type="entry name" value="CONSERVED PROTEIN"/>
    <property type="match status" value="1"/>
</dbReference>
<evidence type="ECO:0000256" key="1">
    <source>
        <dbReference type="ARBA" id="ARBA00022630"/>
    </source>
</evidence>
<dbReference type="GO" id="GO:0008726">
    <property type="term" value="F:alkanesulfonate monooxygenase activity"/>
    <property type="evidence" value="ECO:0007669"/>
    <property type="project" value="TreeGrafter"/>
</dbReference>
<evidence type="ECO:0000256" key="2">
    <source>
        <dbReference type="ARBA" id="ARBA00022643"/>
    </source>
</evidence>
<gene>
    <name evidence="6" type="ORF">N864_12315</name>
</gene>
<dbReference type="InterPro" id="IPR036661">
    <property type="entry name" value="Luciferase-like_sf"/>
</dbReference>
<dbReference type="InterPro" id="IPR050172">
    <property type="entry name" value="SsuD_RutA_monooxygenase"/>
</dbReference>
<dbReference type="Pfam" id="PF00296">
    <property type="entry name" value="Bac_luciferase"/>
    <property type="match status" value="1"/>
</dbReference>
<dbReference type="AlphaFoldDB" id="W9GGI0"/>
<feature type="domain" description="Luciferase-like" evidence="5">
    <location>
        <begin position="21"/>
        <end position="235"/>
    </location>
</feature>
<evidence type="ECO:0000313" key="6">
    <source>
        <dbReference type="EMBL" id="EWT04292.1"/>
    </source>
</evidence>
<dbReference type="InterPro" id="IPR011251">
    <property type="entry name" value="Luciferase-like_dom"/>
</dbReference>
<keyword evidence="7" id="KW-1185">Reference proteome</keyword>
<evidence type="ECO:0000256" key="3">
    <source>
        <dbReference type="ARBA" id="ARBA00023002"/>
    </source>
</evidence>
<proteinExistence type="predicted"/>
<sequence>MRLGLQVSWFSWPDAPASIGPTFGRIAQDGEAAGMWSLWVMDHYFQIRGIGPAEREMLEAYTTLGFAAGQTSRIELGALVTGVTYRHPGLLAKTVTTLDVLSGGRAWLGIGAAWNEEEHRGLGVPFPPLKERFERLDETLRIVLQMWADDDAPFRGRHYSLERTLNSPPSLRRPHPPILIGGMGEEKTFRLIARYGDACNLFDVGPERVRQKLAVLAERCAEVGRDPLSVRSTVLSRLNLAAKGGDRAASGETTQSVSEAVDRLGALADVGVDDVIIGMAAPEDRDVYGLVADLVRQVGPLGRDVA</sequence>
<dbReference type="SUPFAM" id="SSF51679">
    <property type="entry name" value="Bacterial luciferase-like"/>
    <property type="match status" value="1"/>
</dbReference>
<accession>W9GGI0</accession>
<dbReference type="OrthoDB" id="143323at2"/>
<evidence type="ECO:0000313" key="7">
    <source>
        <dbReference type="Proteomes" id="UP000019494"/>
    </source>
</evidence>
<dbReference type="PATRIC" id="fig|584657.3.peg.3834"/>
<evidence type="ECO:0000256" key="4">
    <source>
        <dbReference type="ARBA" id="ARBA00023033"/>
    </source>
</evidence>
<evidence type="ECO:0000259" key="5">
    <source>
        <dbReference type="Pfam" id="PF00296"/>
    </source>
</evidence>
<dbReference type="EMBL" id="AWQS01000277">
    <property type="protein sequence ID" value="EWT04292.1"/>
    <property type="molecule type" value="Genomic_DNA"/>
</dbReference>
<dbReference type="NCBIfam" id="TIGR03560">
    <property type="entry name" value="F420_Rv1855c"/>
    <property type="match status" value="1"/>
</dbReference>
<dbReference type="InterPro" id="IPR019952">
    <property type="entry name" value="F420_OxRdatse_Rv1855c_pred"/>
</dbReference>
<name>W9GGI0_9MICO</name>
<dbReference type="Proteomes" id="UP000019494">
    <property type="component" value="Unassembled WGS sequence"/>
</dbReference>
<keyword evidence="4" id="KW-0503">Monooxygenase</keyword>
<dbReference type="GO" id="GO:0046306">
    <property type="term" value="P:alkanesulfonate catabolic process"/>
    <property type="evidence" value="ECO:0007669"/>
    <property type="project" value="TreeGrafter"/>
</dbReference>
<dbReference type="RefSeq" id="WP_034721219.1">
    <property type="nucleotide sequence ID" value="NZ_AWQS01000277.1"/>
</dbReference>
<comment type="caution">
    <text evidence="6">The sequence shown here is derived from an EMBL/GenBank/DDBJ whole genome shotgun (WGS) entry which is preliminary data.</text>
</comment>
<reference evidence="7" key="1">
    <citation type="submission" date="2013-08" db="EMBL/GenBank/DDBJ databases">
        <title>Intrasporangium oryzae NRRL B-24470.</title>
        <authorList>
            <person name="Liu H."/>
            <person name="Wang G."/>
        </authorList>
    </citation>
    <scope>NUCLEOTIDE SEQUENCE [LARGE SCALE GENOMIC DNA]</scope>
    <source>
        <strain evidence="7">Q5-1</strain>
    </source>
</reference>